<protein>
    <submittedName>
        <fullName evidence="8">Cysteine synthase-like isoform X2</fullName>
    </submittedName>
</protein>
<evidence type="ECO:0000259" key="7">
    <source>
        <dbReference type="Pfam" id="PF00291"/>
    </source>
</evidence>
<comment type="caution">
    <text evidence="8">The sequence shown here is derived from an EMBL/GenBank/DDBJ whole genome shotgun (WGS) entry which is preliminary data.</text>
</comment>
<dbReference type="InterPro" id="IPR036052">
    <property type="entry name" value="TrpB-like_PALP_sf"/>
</dbReference>
<evidence type="ECO:0000256" key="4">
    <source>
        <dbReference type="ARBA" id="ARBA00022679"/>
    </source>
</evidence>
<keyword evidence="3" id="KW-0028">Amino-acid biosynthesis</keyword>
<accession>A0A8S0RLE7</accession>
<evidence type="ECO:0000256" key="6">
    <source>
        <dbReference type="ARBA" id="ARBA00023192"/>
    </source>
</evidence>
<dbReference type="Gramene" id="OE9A079874T1">
    <property type="protein sequence ID" value="OE9A079874C1"/>
    <property type="gene ID" value="OE9A079874"/>
</dbReference>
<dbReference type="InterPro" id="IPR001926">
    <property type="entry name" value="TrpB-like_PALP"/>
</dbReference>
<keyword evidence="9" id="KW-1185">Reference proteome</keyword>
<dbReference type="Pfam" id="PF00291">
    <property type="entry name" value="PALP"/>
    <property type="match status" value="1"/>
</dbReference>
<dbReference type="PANTHER" id="PTHR10314">
    <property type="entry name" value="CYSTATHIONINE BETA-SYNTHASE"/>
    <property type="match status" value="1"/>
</dbReference>
<evidence type="ECO:0000256" key="2">
    <source>
        <dbReference type="ARBA" id="ARBA00007103"/>
    </source>
</evidence>
<dbReference type="GO" id="GO:0016740">
    <property type="term" value="F:transferase activity"/>
    <property type="evidence" value="ECO:0007669"/>
    <property type="project" value="UniProtKB-KW"/>
</dbReference>
<comment type="similarity">
    <text evidence="2">Belongs to the cysteine synthase/cystathionine beta-synthase family.</text>
</comment>
<evidence type="ECO:0000313" key="9">
    <source>
        <dbReference type="Proteomes" id="UP000594638"/>
    </source>
</evidence>
<evidence type="ECO:0000256" key="5">
    <source>
        <dbReference type="ARBA" id="ARBA00022898"/>
    </source>
</evidence>
<dbReference type="SUPFAM" id="SSF53686">
    <property type="entry name" value="Tryptophan synthase beta subunit-like PLP-dependent enzymes"/>
    <property type="match status" value="1"/>
</dbReference>
<sequence>MIIDAEEEGQISPGKTVLVEVTSDNTGIGLASIAAAKGYKLVIVMPHTYNLERRIILRAFGADLHLTDAAKGIDGVMQKALEIVEKTPNSFFLEQYDNPANPEEHLHK</sequence>
<name>A0A8S0RLE7_OLEEU</name>
<dbReference type="AlphaFoldDB" id="A0A8S0RLE7"/>
<keyword evidence="6" id="KW-0198">Cysteine biosynthesis</keyword>
<dbReference type="OrthoDB" id="10259545at2759"/>
<organism evidence="8 9">
    <name type="scientific">Olea europaea subsp. europaea</name>
    <dbReference type="NCBI Taxonomy" id="158383"/>
    <lineage>
        <taxon>Eukaryota</taxon>
        <taxon>Viridiplantae</taxon>
        <taxon>Streptophyta</taxon>
        <taxon>Embryophyta</taxon>
        <taxon>Tracheophyta</taxon>
        <taxon>Spermatophyta</taxon>
        <taxon>Magnoliopsida</taxon>
        <taxon>eudicotyledons</taxon>
        <taxon>Gunneridae</taxon>
        <taxon>Pentapetalae</taxon>
        <taxon>asterids</taxon>
        <taxon>lamiids</taxon>
        <taxon>Lamiales</taxon>
        <taxon>Oleaceae</taxon>
        <taxon>Oleeae</taxon>
        <taxon>Olea</taxon>
    </lineage>
</organism>
<evidence type="ECO:0000313" key="8">
    <source>
        <dbReference type="EMBL" id="CAA2980547.1"/>
    </source>
</evidence>
<dbReference type="FunFam" id="3.40.50.1100:FF:000002">
    <property type="entry name" value="Cysteine synthase"/>
    <property type="match status" value="1"/>
</dbReference>
<proteinExistence type="inferred from homology"/>
<reference evidence="8 9" key="1">
    <citation type="submission" date="2019-12" db="EMBL/GenBank/DDBJ databases">
        <authorList>
            <person name="Alioto T."/>
            <person name="Alioto T."/>
            <person name="Gomez Garrido J."/>
        </authorList>
    </citation>
    <scope>NUCLEOTIDE SEQUENCE [LARGE SCALE GENOMIC DNA]</scope>
</reference>
<comment type="cofactor">
    <cofactor evidence="1">
        <name>pyridoxal 5'-phosphate</name>
        <dbReference type="ChEBI" id="CHEBI:597326"/>
    </cofactor>
</comment>
<dbReference type="GO" id="GO:0019344">
    <property type="term" value="P:cysteine biosynthetic process"/>
    <property type="evidence" value="ECO:0007669"/>
    <property type="project" value="UniProtKB-KW"/>
</dbReference>
<dbReference type="EMBL" id="CACTIH010003649">
    <property type="protein sequence ID" value="CAA2980547.1"/>
    <property type="molecule type" value="Genomic_DNA"/>
</dbReference>
<feature type="domain" description="Tryptophan synthase beta chain-like PALP" evidence="7">
    <location>
        <begin position="5"/>
        <end position="104"/>
    </location>
</feature>
<keyword evidence="5" id="KW-0663">Pyridoxal phosphate</keyword>
<dbReference type="InterPro" id="IPR050214">
    <property type="entry name" value="Cys_Synth/Cystath_Beta-Synth"/>
</dbReference>
<dbReference type="Proteomes" id="UP000594638">
    <property type="component" value="Unassembled WGS sequence"/>
</dbReference>
<evidence type="ECO:0000256" key="1">
    <source>
        <dbReference type="ARBA" id="ARBA00001933"/>
    </source>
</evidence>
<gene>
    <name evidence="8" type="ORF">OLEA9_A079874</name>
</gene>
<dbReference type="Gene3D" id="3.40.50.1100">
    <property type="match status" value="1"/>
</dbReference>
<evidence type="ECO:0000256" key="3">
    <source>
        <dbReference type="ARBA" id="ARBA00022605"/>
    </source>
</evidence>
<keyword evidence="4" id="KW-0808">Transferase</keyword>